<dbReference type="Proteomes" id="UP000451233">
    <property type="component" value="Unassembled WGS sequence"/>
</dbReference>
<dbReference type="PANTHER" id="PTHR37693:SF1">
    <property type="entry name" value="INTEGRAL MEMBRANE PROTEIN"/>
    <property type="match status" value="1"/>
</dbReference>
<proteinExistence type="predicted"/>
<keyword evidence="3 6" id="KW-0812">Transmembrane</keyword>
<comment type="caution">
    <text evidence="7">The sequence shown here is derived from an EMBL/GenBank/DDBJ whole genome shotgun (WGS) entry which is preliminary data.</text>
</comment>
<gene>
    <name evidence="7" type="ORF">GS398_04785</name>
</gene>
<name>A0A7K1XUB2_9SPHI</name>
<organism evidence="7 8">
    <name type="scientific">Hufsiella ginkgonis</name>
    <dbReference type="NCBI Taxonomy" id="2695274"/>
    <lineage>
        <taxon>Bacteria</taxon>
        <taxon>Pseudomonadati</taxon>
        <taxon>Bacteroidota</taxon>
        <taxon>Sphingobacteriia</taxon>
        <taxon>Sphingobacteriales</taxon>
        <taxon>Sphingobacteriaceae</taxon>
        <taxon>Hufsiella</taxon>
    </lineage>
</organism>
<evidence type="ECO:0000256" key="4">
    <source>
        <dbReference type="ARBA" id="ARBA00022989"/>
    </source>
</evidence>
<dbReference type="NCBIfam" id="TIGR00374">
    <property type="entry name" value="flippase-like domain"/>
    <property type="match status" value="1"/>
</dbReference>
<dbReference type="AlphaFoldDB" id="A0A7K1XUB2"/>
<protein>
    <submittedName>
        <fullName evidence="7">Flippase-like domain-containing protein</fullName>
    </submittedName>
</protein>
<feature type="transmembrane region" description="Helical" evidence="6">
    <location>
        <begin position="263"/>
        <end position="291"/>
    </location>
</feature>
<dbReference type="InterPro" id="IPR022791">
    <property type="entry name" value="L-PG_synthase/AglD"/>
</dbReference>
<keyword evidence="8" id="KW-1185">Reference proteome</keyword>
<dbReference type="EMBL" id="WVHS01000001">
    <property type="protein sequence ID" value="MXV14603.1"/>
    <property type="molecule type" value="Genomic_DNA"/>
</dbReference>
<dbReference type="PANTHER" id="PTHR37693">
    <property type="entry name" value="PHOSPHATIDYLGLYCEROL LYSYLTRANSFERASE"/>
    <property type="match status" value="1"/>
</dbReference>
<comment type="subcellular location">
    <subcellularLocation>
        <location evidence="1">Cell membrane</location>
        <topology evidence="1">Multi-pass membrane protein</topology>
    </subcellularLocation>
</comment>
<sequence>MAIKDDKQDVKSIFNKNMIIKGSLWLALITIATLAVVFFYSNGGKSLNALAHISWKYMLICGVMLLADMMLGSLRNHIYIRKLNPELSHWVSFRANVANVFMGAVTPAHGGAGPAQVYVYTSNGVSFVDAFAVSLINWGATLVFMPLAGFAAIMLMDTSAVSGIIPGMLKYGFGFFFIFLLVFLLAFYRPVLMGDLIRKLARGLGNLFPARKEKLLAWAEKSYTSIATYQQTCVVIIRKHPFLFPLSLLITTVLYLNKYVLQYVILLGLGINANLAQVISVQVLIQFMIYFAPSPGGSGFAEVGISVLFGKMVPGALLPVFTLLQRSFLLFFPSMIGAYVVISLLKRQAGRGLDVKR</sequence>
<keyword evidence="4 6" id="KW-1133">Transmembrane helix</keyword>
<evidence type="ECO:0000256" key="2">
    <source>
        <dbReference type="ARBA" id="ARBA00022475"/>
    </source>
</evidence>
<reference evidence="7 8" key="1">
    <citation type="submission" date="2019-11" db="EMBL/GenBank/DDBJ databases">
        <title>Pedobacter sp. HMF7056 Genome sequencing and assembly.</title>
        <authorList>
            <person name="Kang H."/>
            <person name="Kim H."/>
            <person name="Joh K."/>
        </authorList>
    </citation>
    <scope>NUCLEOTIDE SEQUENCE [LARGE SCALE GENOMIC DNA]</scope>
    <source>
        <strain evidence="7 8">HMF7056</strain>
    </source>
</reference>
<feature type="transmembrane region" description="Helical" evidence="6">
    <location>
        <begin position="53"/>
        <end position="74"/>
    </location>
</feature>
<dbReference type="Pfam" id="PF03706">
    <property type="entry name" value="LPG_synthase_TM"/>
    <property type="match status" value="1"/>
</dbReference>
<feature type="transmembrane region" description="Helical" evidence="6">
    <location>
        <begin position="327"/>
        <end position="345"/>
    </location>
</feature>
<evidence type="ECO:0000256" key="6">
    <source>
        <dbReference type="SAM" id="Phobius"/>
    </source>
</evidence>
<evidence type="ECO:0000313" key="7">
    <source>
        <dbReference type="EMBL" id="MXV14603.1"/>
    </source>
</evidence>
<feature type="transmembrane region" description="Helical" evidence="6">
    <location>
        <begin position="135"/>
        <end position="156"/>
    </location>
</feature>
<dbReference type="RefSeq" id="WP_160905565.1">
    <property type="nucleotide sequence ID" value="NZ_WVHS01000001.1"/>
</dbReference>
<feature type="transmembrane region" description="Helical" evidence="6">
    <location>
        <begin position="20"/>
        <end position="41"/>
    </location>
</feature>
<evidence type="ECO:0000313" key="8">
    <source>
        <dbReference type="Proteomes" id="UP000451233"/>
    </source>
</evidence>
<keyword evidence="5 6" id="KW-0472">Membrane</keyword>
<evidence type="ECO:0000256" key="1">
    <source>
        <dbReference type="ARBA" id="ARBA00004651"/>
    </source>
</evidence>
<feature type="transmembrane region" description="Helical" evidence="6">
    <location>
        <begin position="168"/>
        <end position="188"/>
    </location>
</feature>
<keyword evidence="2" id="KW-1003">Cell membrane</keyword>
<accession>A0A7K1XUB2</accession>
<evidence type="ECO:0000256" key="5">
    <source>
        <dbReference type="ARBA" id="ARBA00023136"/>
    </source>
</evidence>
<evidence type="ECO:0000256" key="3">
    <source>
        <dbReference type="ARBA" id="ARBA00022692"/>
    </source>
</evidence>
<dbReference type="GO" id="GO:0005886">
    <property type="term" value="C:plasma membrane"/>
    <property type="evidence" value="ECO:0007669"/>
    <property type="project" value="UniProtKB-SubCell"/>
</dbReference>